<dbReference type="PANTHER" id="PTHR43162">
    <property type="match status" value="1"/>
</dbReference>
<dbReference type="KEGG" id="mgk:FSB76_04360"/>
<accession>A0A5B8VUV4</accession>
<sequence length="295" mass="31427">MKITTTGSLGNIARPLVKKLIAAGHEVTVISTKEDRKGEIETLGAKAAIGSIRDEAFLTEAFSDADAVYIMMPPSMGPINMIENIADAGQAYANAVKAAGVTRVVMLSSVGADAAEGTGPVQGVHRVERILEKLDGVKVTILRSGFFYINFLRDIPLIKSKGIFGNNYNGHDQLTLTHPEDLSTAIAEELQSVGNGVEVKYVVSDISTGDEIAAIFGQAIGKPELVWTVIPDEQLKQGMLGGGLPSELAGLIVEMGQGVRAGIITRDFFTNGARITGHIKLEQFAEEFKAAYLRA</sequence>
<dbReference type="Proteomes" id="UP000321362">
    <property type="component" value="Chromosome"/>
</dbReference>
<dbReference type="PANTHER" id="PTHR43162:SF1">
    <property type="entry name" value="PRESTALK A DIFFERENTIATION PROTEIN A"/>
    <property type="match status" value="1"/>
</dbReference>
<feature type="domain" description="NmrA-like" evidence="1">
    <location>
        <begin position="2"/>
        <end position="255"/>
    </location>
</feature>
<reference evidence="2 3" key="1">
    <citation type="journal article" date="2013" name="J. Microbiol.">
        <title>Mucilaginibacter ginsenosidivorax sp. nov., with ginsenoside converting activity isolated from sediment.</title>
        <authorList>
            <person name="Kim J.K."/>
            <person name="Choi T.E."/>
            <person name="Liu Q.M."/>
            <person name="Park H.Y."/>
            <person name="Yi T.H."/>
            <person name="Yoon M.H."/>
            <person name="Kim S.C."/>
            <person name="Im W.T."/>
        </authorList>
    </citation>
    <scope>NUCLEOTIDE SEQUENCE [LARGE SCALE GENOMIC DNA]</scope>
    <source>
        <strain evidence="2 3">KHI28</strain>
    </source>
</reference>
<dbReference type="Gene3D" id="3.90.25.10">
    <property type="entry name" value="UDP-galactose 4-epimerase, domain 1"/>
    <property type="match status" value="1"/>
</dbReference>
<evidence type="ECO:0000313" key="2">
    <source>
        <dbReference type="EMBL" id="QEC75209.1"/>
    </source>
</evidence>
<dbReference type="Pfam" id="PF05368">
    <property type="entry name" value="NmrA"/>
    <property type="match status" value="1"/>
</dbReference>
<gene>
    <name evidence="2" type="ORF">FSB76_04360</name>
</gene>
<dbReference type="SUPFAM" id="SSF51735">
    <property type="entry name" value="NAD(P)-binding Rossmann-fold domains"/>
    <property type="match status" value="1"/>
</dbReference>
<dbReference type="OrthoDB" id="2149806at2"/>
<dbReference type="RefSeq" id="WP_147052363.1">
    <property type="nucleotide sequence ID" value="NZ_CP042437.1"/>
</dbReference>
<dbReference type="Gene3D" id="3.40.50.720">
    <property type="entry name" value="NAD(P)-binding Rossmann-like Domain"/>
    <property type="match status" value="1"/>
</dbReference>
<dbReference type="AlphaFoldDB" id="A0A5B8VUV4"/>
<name>A0A5B8VUV4_9SPHI</name>
<evidence type="ECO:0000259" key="1">
    <source>
        <dbReference type="Pfam" id="PF05368"/>
    </source>
</evidence>
<proteinExistence type="predicted"/>
<dbReference type="InterPro" id="IPR051604">
    <property type="entry name" value="Ergot_Alk_Oxidoreductase"/>
</dbReference>
<dbReference type="InterPro" id="IPR036291">
    <property type="entry name" value="NAD(P)-bd_dom_sf"/>
</dbReference>
<dbReference type="EMBL" id="CP042437">
    <property type="protein sequence ID" value="QEC75209.1"/>
    <property type="molecule type" value="Genomic_DNA"/>
</dbReference>
<protein>
    <submittedName>
        <fullName evidence="2">NAD-dependent dehydratase</fullName>
    </submittedName>
</protein>
<evidence type="ECO:0000313" key="3">
    <source>
        <dbReference type="Proteomes" id="UP000321362"/>
    </source>
</evidence>
<keyword evidence="3" id="KW-1185">Reference proteome</keyword>
<organism evidence="2 3">
    <name type="scientific">Mucilaginibacter ginsenosidivorax</name>
    <dbReference type="NCBI Taxonomy" id="862126"/>
    <lineage>
        <taxon>Bacteria</taxon>
        <taxon>Pseudomonadati</taxon>
        <taxon>Bacteroidota</taxon>
        <taxon>Sphingobacteriia</taxon>
        <taxon>Sphingobacteriales</taxon>
        <taxon>Sphingobacteriaceae</taxon>
        <taxon>Mucilaginibacter</taxon>
    </lineage>
</organism>
<dbReference type="InterPro" id="IPR008030">
    <property type="entry name" value="NmrA-like"/>
</dbReference>